<dbReference type="PIRSF" id="PIRSF026567">
    <property type="entry name" value="Adenine_mtase_bact_prd"/>
    <property type="match status" value="1"/>
</dbReference>
<dbReference type="PANTHER" id="PTHR41313:SF1">
    <property type="entry name" value="DNA METHYLASE ADENINE-SPECIFIC DOMAIN-CONTAINING PROTEIN"/>
    <property type="match status" value="1"/>
</dbReference>
<dbReference type="OrthoDB" id="9788159at2"/>
<dbReference type="Proteomes" id="UP000051686">
    <property type="component" value="Unassembled WGS sequence"/>
</dbReference>
<evidence type="ECO:0000313" key="4">
    <source>
        <dbReference type="Proteomes" id="UP000051686"/>
    </source>
</evidence>
<keyword evidence="3" id="KW-0808">Transferase</keyword>
<dbReference type="InterPro" id="IPR003356">
    <property type="entry name" value="DNA_methylase_A-5"/>
</dbReference>
<evidence type="ECO:0000259" key="1">
    <source>
        <dbReference type="Pfam" id="PF02384"/>
    </source>
</evidence>
<reference evidence="3 4" key="1">
    <citation type="journal article" date="2015" name="Genome Announc.">
        <title>Expanding the biotechnology potential of lactobacilli through comparative genomics of 213 strains and associated genera.</title>
        <authorList>
            <person name="Sun Z."/>
            <person name="Harris H.M."/>
            <person name="McCann A."/>
            <person name="Guo C."/>
            <person name="Argimon S."/>
            <person name="Zhang W."/>
            <person name="Yang X."/>
            <person name="Jeffery I.B."/>
            <person name="Cooney J.C."/>
            <person name="Kagawa T.F."/>
            <person name="Liu W."/>
            <person name="Song Y."/>
            <person name="Salvetti E."/>
            <person name="Wrobel A."/>
            <person name="Rasinkangas P."/>
            <person name="Parkhill J."/>
            <person name="Rea M.C."/>
            <person name="O'Sullivan O."/>
            <person name="Ritari J."/>
            <person name="Douillard F.P."/>
            <person name="Paul Ross R."/>
            <person name="Yang R."/>
            <person name="Briner A.E."/>
            <person name="Felis G.E."/>
            <person name="de Vos W.M."/>
            <person name="Barrangou R."/>
            <person name="Klaenhammer T.R."/>
            <person name="Caufield P.W."/>
            <person name="Cui Y."/>
            <person name="Zhang H."/>
            <person name="O'Toole P.W."/>
        </authorList>
    </citation>
    <scope>NUCLEOTIDE SEQUENCE [LARGE SCALE GENOMIC DNA]</scope>
    <source>
        <strain evidence="3 4">DSM 19972</strain>
    </source>
</reference>
<dbReference type="InterPro" id="IPR016843">
    <property type="entry name" value="S-AdoMet-dep_Ade-MeTrfase_prd"/>
</dbReference>
<name>A0A0R1M774_9LACO</name>
<dbReference type="RefSeq" id="WP_057897018.1">
    <property type="nucleotide sequence ID" value="NZ_AZEH01000042.1"/>
</dbReference>
<dbReference type="CDD" id="cd02440">
    <property type="entry name" value="AdoMet_MTases"/>
    <property type="match status" value="1"/>
</dbReference>
<feature type="domain" description="YtxK-like N-terminal helical" evidence="2">
    <location>
        <begin position="10"/>
        <end position="86"/>
    </location>
</feature>
<dbReference type="STRING" id="1423777.FD46_GL000150"/>
<dbReference type="GO" id="GO:0003677">
    <property type="term" value="F:DNA binding"/>
    <property type="evidence" value="ECO:0007669"/>
    <property type="project" value="InterPro"/>
</dbReference>
<evidence type="ECO:0000259" key="2">
    <source>
        <dbReference type="Pfam" id="PF21106"/>
    </source>
</evidence>
<dbReference type="Pfam" id="PF21106">
    <property type="entry name" value="YtxK_like"/>
    <property type="match status" value="1"/>
</dbReference>
<keyword evidence="4" id="KW-1185">Reference proteome</keyword>
<dbReference type="PATRIC" id="fig|1423777.3.peg.155"/>
<dbReference type="InterPro" id="IPR052933">
    <property type="entry name" value="DNA_Protect_Modify"/>
</dbReference>
<dbReference type="Gene3D" id="3.40.50.150">
    <property type="entry name" value="Vaccinia Virus protein VP39"/>
    <property type="match status" value="1"/>
</dbReference>
<dbReference type="GO" id="GO:0032259">
    <property type="term" value="P:methylation"/>
    <property type="evidence" value="ECO:0007669"/>
    <property type="project" value="UniProtKB-KW"/>
</dbReference>
<keyword evidence="3" id="KW-0489">Methyltransferase</keyword>
<dbReference type="Pfam" id="PF02384">
    <property type="entry name" value="N6_Mtase"/>
    <property type="match status" value="1"/>
</dbReference>
<accession>A0A0R1M774</accession>
<gene>
    <name evidence="3" type="ORF">FD46_GL000150</name>
</gene>
<organism evidence="3 4">
    <name type="scientific">Liquorilactobacillus oeni DSM 19972</name>
    <dbReference type="NCBI Taxonomy" id="1423777"/>
    <lineage>
        <taxon>Bacteria</taxon>
        <taxon>Bacillati</taxon>
        <taxon>Bacillota</taxon>
        <taxon>Bacilli</taxon>
        <taxon>Lactobacillales</taxon>
        <taxon>Lactobacillaceae</taxon>
        <taxon>Liquorilactobacillus</taxon>
    </lineage>
</organism>
<dbReference type="AlphaFoldDB" id="A0A0R1M774"/>
<dbReference type="PANTHER" id="PTHR41313">
    <property type="entry name" value="ADENINE-SPECIFIC METHYLTRANSFERASE"/>
    <property type="match status" value="1"/>
</dbReference>
<dbReference type="GO" id="GO:0008170">
    <property type="term" value="F:N-methyltransferase activity"/>
    <property type="evidence" value="ECO:0007669"/>
    <property type="project" value="InterPro"/>
</dbReference>
<comment type="caution">
    <text evidence="3">The sequence shown here is derived from an EMBL/GenBank/DDBJ whole genome shotgun (WGS) entry which is preliminary data.</text>
</comment>
<dbReference type="InterPro" id="IPR048375">
    <property type="entry name" value="YtxK-like_N"/>
</dbReference>
<feature type="domain" description="DNA methylase adenine-specific" evidence="1">
    <location>
        <begin position="101"/>
        <end position="317"/>
    </location>
</feature>
<evidence type="ECO:0000313" key="3">
    <source>
        <dbReference type="EMBL" id="KRL03983.1"/>
    </source>
</evidence>
<proteinExistence type="predicted"/>
<dbReference type="InterPro" id="IPR029063">
    <property type="entry name" value="SAM-dependent_MTases_sf"/>
</dbReference>
<dbReference type="EMBL" id="AZEH01000042">
    <property type="protein sequence ID" value="KRL03983.1"/>
    <property type="molecule type" value="Genomic_DNA"/>
</dbReference>
<dbReference type="SUPFAM" id="SSF53335">
    <property type="entry name" value="S-adenosyl-L-methionine-dependent methyltransferases"/>
    <property type="match status" value="1"/>
</dbReference>
<dbReference type="Gene3D" id="1.10.150.470">
    <property type="match status" value="1"/>
</dbReference>
<protein>
    <submittedName>
        <fullName evidence="3">Adenine-specific DNA methylase</fullName>
    </submittedName>
</protein>
<sequence length="337" mass="38229">MRLEKIKDTYHKFDETINLLRTELGLSYLDALIESGDNLVDKGKVLVEKGKPSLKIKKQLETKYKQILAASLSSEEIRQVLQFALIEANHYDKIQANHQITPDSIGFLVAYLIERITVKRNIKNIFDIAVGTGNLLTTVNNHLKKNGYNDFKLFGVDNDDTMLAIAEMSARLQRIKIELYHQDAIDSLLIPKADVVVADLPIGYYPLDKRVQNFETRAQSGHSYAHHLMIEQALLYLVPGGYAFFLVPKGLFESTEAKGLLKVIQKQGLFQGMLNLPEDLFTSKNNQKSLLLLQKRGGKAKQAKPVLLGNIPTFKEKEAFSRFIQQVDEWISKNIKD</sequence>